<dbReference type="PROSITE" id="PS50279">
    <property type="entry name" value="BPTI_KUNITZ_2"/>
    <property type="match status" value="1"/>
</dbReference>
<name>A0A224YBG1_9ACAR</name>
<dbReference type="EMBL" id="GFPF01000605">
    <property type="protein sequence ID" value="MAA11751.1"/>
    <property type="molecule type" value="Transcribed_RNA"/>
</dbReference>
<feature type="domain" description="BPTI/Kunitz inhibitor" evidence="9">
    <location>
        <begin position="148"/>
        <end position="198"/>
    </location>
</feature>
<dbReference type="AlphaFoldDB" id="A0A224YBG1"/>
<keyword evidence="8" id="KW-0812">Transmembrane</keyword>
<dbReference type="PANTHER" id="PTHR10083:SF376">
    <property type="entry name" value="SERINE PEPTIDASE INHIBITOR, KUNITZ TYPE, 3"/>
    <property type="match status" value="1"/>
</dbReference>
<sequence>MKAAKPRRVAYREATSEEIATIDNHSGSQKSRPVSVNRRKTAARKLLLCFLVASSCILQVNAVRSFIYKHCITQVAINTCKQHAKDWGVDFGTRSCKMYTEYQCNITKAQTATATMTTTTTILRRKSFPSEAKCQQQCLPPLRRQILCSVAPKPGPCPPMKQTWYFDVKTGYCKSFPPGTCGATANKFSSCGTCTLRCTDRDIKTACPRFNWTLPQQKQPSRPGGYGHL</sequence>
<keyword evidence="8" id="KW-1133">Transmembrane helix</keyword>
<accession>A0A224YBG1</accession>
<evidence type="ECO:0000256" key="7">
    <source>
        <dbReference type="ARBA" id="ARBA00034146"/>
    </source>
</evidence>
<evidence type="ECO:0000256" key="4">
    <source>
        <dbReference type="ARBA" id="ARBA00022900"/>
    </source>
</evidence>
<feature type="transmembrane region" description="Helical" evidence="8">
    <location>
        <begin position="46"/>
        <end position="67"/>
    </location>
</feature>
<organism evidence="10">
    <name type="scientific">Rhipicephalus zambeziensis</name>
    <dbReference type="NCBI Taxonomy" id="60191"/>
    <lineage>
        <taxon>Eukaryota</taxon>
        <taxon>Metazoa</taxon>
        <taxon>Ecdysozoa</taxon>
        <taxon>Arthropoda</taxon>
        <taxon>Chelicerata</taxon>
        <taxon>Arachnida</taxon>
        <taxon>Acari</taxon>
        <taxon>Parasitiformes</taxon>
        <taxon>Ixodida</taxon>
        <taxon>Ixodoidea</taxon>
        <taxon>Ixodidae</taxon>
        <taxon>Rhipicephalinae</taxon>
        <taxon>Rhipicephalus</taxon>
        <taxon>Rhipicephalus</taxon>
    </lineage>
</organism>
<dbReference type="Pfam" id="PF00014">
    <property type="entry name" value="Kunitz_BPTI"/>
    <property type="match status" value="1"/>
</dbReference>
<keyword evidence="7" id="KW-1203">Blood coagulation cascade inhibiting toxin</keyword>
<evidence type="ECO:0000256" key="1">
    <source>
        <dbReference type="ARBA" id="ARBA00004613"/>
    </source>
</evidence>
<keyword evidence="3" id="KW-0646">Protease inhibitor</keyword>
<keyword evidence="5" id="KW-1015">Disulfide bond</keyword>
<evidence type="ECO:0000256" key="5">
    <source>
        <dbReference type="ARBA" id="ARBA00023157"/>
    </source>
</evidence>
<keyword evidence="8" id="KW-0472">Membrane</keyword>
<dbReference type="Gene3D" id="4.10.410.10">
    <property type="entry name" value="Pancreatic trypsin inhibitor Kunitz domain"/>
    <property type="match status" value="1"/>
</dbReference>
<evidence type="ECO:0000256" key="8">
    <source>
        <dbReference type="SAM" id="Phobius"/>
    </source>
</evidence>
<proteinExistence type="predicted"/>
<reference evidence="10" key="1">
    <citation type="journal article" date="2017" name="Parasit. Vectors">
        <title>Sialotranscriptomics of Rhipicephalus zambeziensis reveals intricate expression profiles of secretory proteins and suggests tight temporal transcriptional regulation during blood-feeding.</title>
        <authorList>
            <person name="de Castro M.H."/>
            <person name="de Klerk D."/>
            <person name="Pienaar R."/>
            <person name="Rees D.J.G."/>
            <person name="Mans B.J."/>
        </authorList>
    </citation>
    <scope>NUCLEOTIDE SEQUENCE</scope>
    <source>
        <tissue evidence="10">Salivary glands</tissue>
    </source>
</reference>
<dbReference type="InterPro" id="IPR050098">
    <property type="entry name" value="TFPI/VKTCI-like"/>
</dbReference>
<evidence type="ECO:0000256" key="2">
    <source>
        <dbReference type="ARBA" id="ARBA00022525"/>
    </source>
</evidence>
<evidence type="ECO:0000259" key="9">
    <source>
        <dbReference type="PROSITE" id="PS50279"/>
    </source>
</evidence>
<dbReference type="SUPFAM" id="SSF57362">
    <property type="entry name" value="BPTI-like"/>
    <property type="match status" value="1"/>
</dbReference>
<comment type="subcellular location">
    <subcellularLocation>
        <location evidence="1">Secreted</location>
    </subcellularLocation>
</comment>
<protein>
    <submittedName>
        <fullName evidence="10">Pancreatic trypsin inhibitor</fullName>
    </submittedName>
</protein>
<dbReference type="PANTHER" id="PTHR10083">
    <property type="entry name" value="KUNITZ-TYPE PROTEASE INHIBITOR-RELATED"/>
    <property type="match status" value="1"/>
</dbReference>
<dbReference type="GO" id="GO:0004867">
    <property type="term" value="F:serine-type endopeptidase inhibitor activity"/>
    <property type="evidence" value="ECO:0007669"/>
    <property type="project" value="UniProtKB-KW"/>
</dbReference>
<dbReference type="InterPro" id="IPR002223">
    <property type="entry name" value="Kunitz_BPTI"/>
</dbReference>
<evidence type="ECO:0000256" key="6">
    <source>
        <dbReference type="ARBA" id="ARBA00023240"/>
    </source>
</evidence>
<dbReference type="GO" id="GO:0005615">
    <property type="term" value="C:extracellular space"/>
    <property type="evidence" value="ECO:0007669"/>
    <property type="project" value="TreeGrafter"/>
</dbReference>
<keyword evidence="6" id="KW-1199">Hemostasis impairing toxin</keyword>
<evidence type="ECO:0000256" key="3">
    <source>
        <dbReference type="ARBA" id="ARBA00022690"/>
    </source>
</evidence>
<keyword evidence="4" id="KW-0722">Serine protease inhibitor</keyword>
<dbReference type="SMART" id="SM00131">
    <property type="entry name" value="KU"/>
    <property type="match status" value="1"/>
</dbReference>
<keyword evidence="2" id="KW-0964">Secreted</keyword>
<evidence type="ECO:0000313" key="10">
    <source>
        <dbReference type="EMBL" id="MAA11751.1"/>
    </source>
</evidence>
<keyword evidence="6" id="KW-0800">Toxin</keyword>
<dbReference type="InterPro" id="IPR036880">
    <property type="entry name" value="Kunitz_BPTI_sf"/>
</dbReference>